<accession>A0ABP3M5I3</accession>
<evidence type="ECO:0000313" key="2">
    <source>
        <dbReference type="Proteomes" id="UP001500220"/>
    </source>
</evidence>
<name>A0ABP3M5I3_9PSEU</name>
<organism evidence="1 2">
    <name type="scientific">Saccharopolyspora thermophila</name>
    <dbReference type="NCBI Taxonomy" id="89367"/>
    <lineage>
        <taxon>Bacteria</taxon>
        <taxon>Bacillati</taxon>
        <taxon>Actinomycetota</taxon>
        <taxon>Actinomycetes</taxon>
        <taxon>Pseudonocardiales</taxon>
        <taxon>Pseudonocardiaceae</taxon>
        <taxon>Saccharopolyspora</taxon>
    </lineage>
</organism>
<proteinExistence type="predicted"/>
<keyword evidence="2" id="KW-1185">Reference proteome</keyword>
<protein>
    <recommendedName>
        <fullName evidence="3">HNH endonuclease</fullName>
    </recommendedName>
</protein>
<dbReference type="RefSeq" id="WP_346072426.1">
    <property type="nucleotide sequence ID" value="NZ_BAAAHC010000005.1"/>
</dbReference>
<dbReference type="Proteomes" id="UP001500220">
    <property type="component" value="Unassembled WGS sequence"/>
</dbReference>
<gene>
    <name evidence="1" type="ORF">GCM10009545_12680</name>
</gene>
<dbReference type="EMBL" id="BAAAHC010000005">
    <property type="protein sequence ID" value="GAA0512129.1"/>
    <property type="molecule type" value="Genomic_DNA"/>
</dbReference>
<evidence type="ECO:0000313" key="1">
    <source>
        <dbReference type="EMBL" id="GAA0512129.1"/>
    </source>
</evidence>
<comment type="caution">
    <text evidence="1">The sequence shown here is derived from an EMBL/GenBank/DDBJ whole genome shotgun (WGS) entry which is preliminary data.</text>
</comment>
<reference evidence="2" key="1">
    <citation type="journal article" date="2019" name="Int. J. Syst. Evol. Microbiol.">
        <title>The Global Catalogue of Microorganisms (GCM) 10K type strain sequencing project: providing services to taxonomists for standard genome sequencing and annotation.</title>
        <authorList>
            <consortium name="The Broad Institute Genomics Platform"/>
            <consortium name="The Broad Institute Genome Sequencing Center for Infectious Disease"/>
            <person name="Wu L."/>
            <person name="Ma J."/>
        </authorList>
    </citation>
    <scope>NUCLEOTIDE SEQUENCE [LARGE SCALE GENOMIC DNA]</scope>
    <source>
        <strain evidence="2">JCM 10664</strain>
    </source>
</reference>
<sequence>MTQPSWQDSSYGSMARAALWLEAEVGEGNIFTKHQLREAFPDVSQIDRRLRDLRSYGWQIHTRREDASLRQEEQRYVRKGAEVWLPGNAKAKPKASLTAAQRSKIMSDDGFLCRSCGVAAGDFYEDGVSTAQLDIARKLVRLLDGSTEVQLVTECNRCRVGGRGRTVDLGQVIDSARSLEPLEKEILAGWMQRDRRSFGDLEKLWAAYRALPEESREQVRNVVLGEEESHVSGSASAMLW</sequence>
<evidence type="ECO:0008006" key="3">
    <source>
        <dbReference type="Google" id="ProtNLM"/>
    </source>
</evidence>